<proteinExistence type="inferred from homology"/>
<evidence type="ECO:0000256" key="5">
    <source>
        <dbReference type="HAMAP-Rule" id="MF_01953"/>
    </source>
</evidence>
<dbReference type="HAMAP" id="MF_01953">
    <property type="entry name" value="Urease_alpha"/>
    <property type="match status" value="1"/>
</dbReference>
<dbReference type="OrthoDB" id="9802793at2"/>
<feature type="binding site" evidence="5 8">
    <location>
        <position position="274"/>
    </location>
    <ligand>
        <name>Ni(2+)</name>
        <dbReference type="ChEBI" id="CHEBI:49786"/>
        <label>2</label>
    </ligand>
</feature>
<keyword evidence="15" id="KW-1185">Reference proteome</keyword>
<dbReference type="GO" id="GO:0043419">
    <property type="term" value="P:urea catabolic process"/>
    <property type="evidence" value="ECO:0007669"/>
    <property type="project" value="UniProtKB-UniRule"/>
</dbReference>
<dbReference type="InterPro" id="IPR006680">
    <property type="entry name" value="Amidohydro-rel"/>
</dbReference>
<keyword evidence="2 5" id="KW-0533">Nickel</keyword>
<dbReference type="EC" id="3.5.1.5" evidence="5 6"/>
<feature type="binding site" evidence="5 8">
    <location>
        <position position="136"/>
    </location>
    <ligand>
        <name>Ni(2+)</name>
        <dbReference type="ChEBI" id="CHEBI:49786"/>
        <label>1</label>
    </ligand>
</feature>
<dbReference type="RefSeq" id="WP_142491415.1">
    <property type="nucleotide sequence ID" value="NZ_FXTO01000001.1"/>
</dbReference>
<evidence type="ECO:0000256" key="2">
    <source>
        <dbReference type="ARBA" id="ARBA00022596"/>
    </source>
</evidence>
<dbReference type="GO" id="GO:0009039">
    <property type="term" value="F:urease activity"/>
    <property type="evidence" value="ECO:0007669"/>
    <property type="project" value="UniProtKB-UniRule"/>
</dbReference>
<accession>A0A521AE88</accession>
<evidence type="ECO:0000256" key="11">
    <source>
        <dbReference type="RuleBase" id="RU000510"/>
    </source>
</evidence>
<dbReference type="InterPro" id="IPR032466">
    <property type="entry name" value="Metal_Hydrolase"/>
</dbReference>
<gene>
    <name evidence="5" type="primary">ureC</name>
    <name evidence="14" type="ORF">SAMN06265173_10195</name>
</gene>
<keyword evidence="5 10" id="KW-0963">Cytoplasm</keyword>
<dbReference type="Gene3D" id="2.30.40.10">
    <property type="entry name" value="Urease, subunit C, domain 1"/>
    <property type="match status" value="1"/>
</dbReference>
<feature type="domain" description="Urease" evidence="13">
    <location>
        <begin position="131"/>
        <end position="569"/>
    </location>
</feature>
<dbReference type="NCBIfam" id="NF009685">
    <property type="entry name" value="PRK13206.1"/>
    <property type="match status" value="1"/>
</dbReference>
<dbReference type="PROSITE" id="PS01120">
    <property type="entry name" value="UREASE_1"/>
    <property type="match status" value="1"/>
</dbReference>
<dbReference type="SUPFAM" id="SSF51556">
    <property type="entry name" value="Metallo-dependent hydrolases"/>
    <property type="match status" value="1"/>
</dbReference>
<comment type="PTM">
    <text evidence="7">Carbamylation allows a single lysine to coordinate two nickel ions.</text>
</comment>
<feature type="binding site" evidence="5 8">
    <location>
        <position position="138"/>
    </location>
    <ligand>
        <name>Ni(2+)</name>
        <dbReference type="ChEBI" id="CHEBI:49786"/>
        <label>1</label>
    </ligand>
</feature>
<dbReference type="SUPFAM" id="SSF51338">
    <property type="entry name" value="Composite domain of metallo-dependent hydrolases"/>
    <property type="match status" value="2"/>
</dbReference>
<dbReference type="Gene3D" id="3.20.20.140">
    <property type="entry name" value="Metal-dependent hydrolases"/>
    <property type="match status" value="1"/>
</dbReference>
<feature type="binding site" description="via carbamate group" evidence="5 8">
    <location>
        <position position="219"/>
    </location>
    <ligand>
        <name>Ni(2+)</name>
        <dbReference type="ChEBI" id="CHEBI:49786"/>
        <label>1</label>
    </ligand>
</feature>
<dbReference type="EMBL" id="FXTO01000001">
    <property type="protein sequence ID" value="SMO33010.1"/>
    <property type="molecule type" value="Genomic_DNA"/>
</dbReference>
<evidence type="ECO:0000256" key="9">
    <source>
        <dbReference type="PIRSR" id="PIRSR611612-52"/>
    </source>
</evidence>
<dbReference type="UniPathway" id="UPA00258">
    <property type="reaction ID" value="UER00370"/>
</dbReference>
<dbReference type="NCBIfam" id="TIGR01792">
    <property type="entry name" value="urease_alph"/>
    <property type="match status" value="1"/>
</dbReference>
<dbReference type="InterPro" id="IPR050112">
    <property type="entry name" value="Urease_alpha_subunit"/>
</dbReference>
<name>A0A521AE88_9RHOB</name>
<dbReference type="PRINTS" id="PR01752">
    <property type="entry name" value="UREASE"/>
</dbReference>
<organism evidence="14 15">
    <name type="scientific">Thalassovita litoralis</name>
    <dbReference type="NCBI Taxonomy" id="1010611"/>
    <lineage>
        <taxon>Bacteria</taxon>
        <taxon>Pseudomonadati</taxon>
        <taxon>Pseudomonadota</taxon>
        <taxon>Alphaproteobacteria</taxon>
        <taxon>Rhodobacterales</taxon>
        <taxon>Roseobacteraceae</taxon>
        <taxon>Thalassovita</taxon>
    </lineage>
</organism>
<reference evidence="14 15" key="1">
    <citation type="submission" date="2017-05" db="EMBL/GenBank/DDBJ databases">
        <authorList>
            <person name="Varghese N."/>
            <person name="Submissions S."/>
        </authorList>
    </citation>
    <scope>NUCLEOTIDE SEQUENCE [LARGE SCALE GENOMIC DNA]</scope>
    <source>
        <strain evidence="14 15">DSM 29506</strain>
    </source>
</reference>
<comment type="subcellular location">
    <subcellularLocation>
        <location evidence="5 10">Cytoplasm</location>
    </subcellularLocation>
</comment>
<dbReference type="InterPro" id="IPR005848">
    <property type="entry name" value="Urease_asu"/>
</dbReference>
<evidence type="ECO:0000256" key="10">
    <source>
        <dbReference type="PROSITE-ProRule" id="PRU00700"/>
    </source>
</evidence>
<comment type="cofactor">
    <cofactor evidence="5 8 11">
        <name>Ni cation</name>
        <dbReference type="ChEBI" id="CHEBI:25516"/>
    </cofactor>
    <text evidence="5 8 11">Binds 2 nickel ions per subunit.</text>
</comment>
<dbReference type="NCBIfam" id="NF009686">
    <property type="entry name" value="PRK13207.1"/>
    <property type="match status" value="1"/>
</dbReference>
<dbReference type="PANTHER" id="PTHR43440:SF1">
    <property type="entry name" value="UREASE"/>
    <property type="match status" value="1"/>
</dbReference>
<dbReference type="AlphaFoldDB" id="A0A521AE88"/>
<evidence type="ECO:0000313" key="14">
    <source>
        <dbReference type="EMBL" id="SMO33010.1"/>
    </source>
</evidence>
<dbReference type="InterPro" id="IPR029754">
    <property type="entry name" value="Urease_Ni-bd"/>
</dbReference>
<keyword evidence="4 5" id="KW-0378">Hydrolase</keyword>
<comment type="PTM">
    <text evidence="5">Carboxylation allows a single lysine to coordinate two nickel ions.</text>
</comment>
<evidence type="ECO:0000256" key="3">
    <source>
        <dbReference type="ARBA" id="ARBA00022723"/>
    </source>
</evidence>
<comment type="similarity">
    <text evidence="5 12">Belongs to the metallo-dependent hydrolases superfamily. Urease alpha subunit family.</text>
</comment>
<evidence type="ECO:0000256" key="6">
    <source>
        <dbReference type="NCBIfam" id="TIGR01792"/>
    </source>
</evidence>
<dbReference type="Proteomes" id="UP000316030">
    <property type="component" value="Unassembled WGS sequence"/>
</dbReference>
<evidence type="ECO:0000256" key="12">
    <source>
        <dbReference type="RuleBase" id="RU004158"/>
    </source>
</evidence>
<evidence type="ECO:0000259" key="13">
    <source>
        <dbReference type="PROSITE" id="PS51368"/>
    </source>
</evidence>
<dbReference type="GO" id="GO:0005737">
    <property type="term" value="C:cytoplasm"/>
    <property type="evidence" value="ECO:0007669"/>
    <property type="project" value="UniProtKB-SubCell"/>
</dbReference>
<feature type="binding site" evidence="5 10">
    <location>
        <position position="221"/>
    </location>
    <ligand>
        <name>substrate</name>
    </ligand>
</feature>
<comment type="catalytic activity">
    <reaction evidence="5 11">
        <text>urea + 2 H2O + H(+) = hydrogencarbonate + 2 NH4(+)</text>
        <dbReference type="Rhea" id="RHEA:20557"/>
        <dbReference type="ChEBI" id="CHEBI:15377"/>
        <dbReference type="ChEBI" id="CHEBI:15378"/>
        <dbReference type="ChEBI" id="CHEBI:16199"/>
        <dbReference type="ChEBI" id="CHEBI:17544"/>
        <dbReference type="ChEBI" id="CHEBI:28938"/>
        <dbReference type="EC" id="3.5.1.5"/>
    </reaction>
</comment>
<keyword evidence="3 5" id="KW-0479">Metal-binding</keyword>
<evidence type="ECO:0000313" key="15">
    <source>
        <dbReference type="Proteomes" id="UP000316030"/>
    </source>
</evidence>
<feature type="binding site" evidence="5 8">
    <location>
        <position position="248"/>
    </location>
    <ligand>
        <name>Ni(2+)</name>
        <dbReference type="ChEBI" id="CHEBI:49786"/>
        <label>2</label>
    </ligand>
</feature>
<dbReference type="PANTHER" id="PTHR43440">
    <property type="entry name" value="UREASE"/>
    <property type="match status" value="1"/>
</dbReference>
<dbReference type="Pfam" id="PF00449">
    <property type="entry name" value="Urease_alpha"/>
    <property type="match status" value="1"/>
</dbReference>
<dbReference type="Pfam" id="PF01979">
    <property type="entry name" value="Amidohydro_1"/>
    <property type="match status" value="1"/>
</dbReference>
<dbReference type="PROSITE" id="PS00145">
    <property type="entry name" value="UREASE_2"/>
    <property type="match status" value="1"/>
</dbReference>
<dbReference type="PROSITE" id="PS51368">
    <property type="entry name" value="UREASE_3"/>
    <property type="match status" value="1"/>
</dbReference>
<dbReference type="GO" id="GO:0016151">
    <property type="term" value="F:nickel cation binding"/>
    <property type="evidence" value="ECO:0007669"/>
    <property type="project" value="UniProtKB-UniRule"/>
</dbReference>
<comment type="pathway">
    <text evidence="1 5">Nitrogen metabolism; urea degradation; CO(2) and NH(3) from urea (urease route): step 1/1.</text>
</comment>
<dbReference type="InterPro" id="IPR011612">
    <property type="entry name" value="Urease_alpha_N_dom"/>
</dbReference>
<evidence type="ECO:0000256" key="1">
    <source>
        <dbReference type="ARBA" id="ARBA00004897"/>
    </source>
</evidence>
<evidence type="ECO:0000256" key="8">
    <source>
        <dbReference type="PIRSR" id="PIRSR611612-51"/>
    </source>
</evidence>
<protein>
    <recommendedName>
        <fullName evidence="5 6">Urease subunit alpha</fullName>
        <ecNumber evidence="5 6">3.5.1.5</ecNumber>
    </recommendedName>
    <alternativeName>
        <fullName evidence="5">Urea amidohydrolase subunit alpha</fullName>
    </alternativeName>
</protein>
<feature type="modified residue" description="N6-carboxylysine" evidence="5 7">
    <location>
        <position position="219"/>
    </location>
</feature>
<comment type="subunit">
    <text evidence="5">Heterotrimer of UreA (gamma), UreB (beta) and UreC (alpha) subunits. Three heterotrimers associate to form the active enzyme.</text>
</comment>
<dbReference type="InterPro" id="IPR017951">
    <property type="entry name" value="Urease_asu_c"/>
</dbReference>
<dbReference type="CDD" id="cd00375">
    <property type="entry name" value="Urease_alpha"/>
    <property type="match status" value="1"/>
</dbReference>
<feature type="active site" description="Proton donor" evidence="5 9">
    <location>
        <position position="322"/>
    </location>
</feature>
<dbReference type="InterPro" id="IPR011059">
    <property type="entry name" value="Metal-dep_hydrolase_composite"/>
</dbReference>
<feature type="binding site" evidence="5 8">
    <location>
        <position position="362"/>
    </location>
    <ligand>
        <name>Ni(2+)</name>
        <dbReference type="ChEBI" id="CHEBI:49786"/>
        <label>1</label>
    </ligand>
</feature>
<dbReference type="InterPro" id="IPR017950">
    <property type="entry name" value="Urease_AS"/>
</dbReference>
<evidence type="ECO:0000256" key="4">
    <source>
        <dbReference type="ARBA" id="ARBA00022801"/>
    </source>
</evidence>
<evidence type="ECO:0000256" key="7">
    <source>
        <dbReference type="PIRSR" id="PIRSR611612-50"/>
    </source>
</evidence>
<sequence>MPTQISRADYAAMYGPTTGDRLRLADTDLIIQVERDLTTYGEEVKFGGGKVIRDGMGQSQATRAAGAVDTVITNALIVDHTGIYKADVGLKNGRIHTIGKAGNPDTQPGVDIIVGPGTEVIAGEGRILTAGGFDSHIHYICPQQIQDALHSGLTTMLGGGTGPAHGTLATTCTPGPWHIGRMLQSADAFPMNLAFAGKGNASLPAALEEQVRAGACALKLHEDWGTTPATIDCCLGVADAMDVQVMIHTDTLNESGFVEHTVKAMKGRTIHAFHTEGAGGGHAPDIIKICGESFVLPSSTNPTRPFTVNTVDEHLDMLMVCHHLDKSIPEDVAFAESRIRRETIAAEDILHDMGAFSIIASDSQAMGRVGEVLIRTWQTADKMKKQRGRLPEETGENDNFRVRRYIAKYTINPAIAHGIAHEIGSIDPGKRADLVLWNPAFFGVKPEMVLMSGMIVMAQMGDPNASIPTPQPVYSRPMFGAYGRAVEHSAVTFVSEAAQADGIREKLGLAKQTVAVRNTRDIGKADLKLNNALPHIEVHPETYEVRADGELLTCQPAETLPMAQRYFMF</sequence>
<feature type="binding site" description="via carbamate group" evidence="5 8">
    <location>
        <position position="219"/>
    </location>
    <ligand>
        <name>Ni(2+)</name>
        <dbReference type="ChEBI" id="CHEBI:49786"/>
        <label>2</label>
    </ligand>
</feature>